<dbReference type="GO" id="GO:0005737">
    <property type="term" value="C:cytoplasm"/>
    <property type="evidence" value="ECO:0007669"/>
    <property type="project" value="UniProtKB-SubCell"/>
</dbReference>
<dbReference type="Proteomes" id="UP000467840">
    <property type="component" value="Chromosome 9"/>
</dbReference>
<reference evidence="5 6" key="1">
    <citation type="journal article" date="2020" name="Mol. Plant">
        <title>The Chromosome-Based Rubber Tree Genome Provides New Insights into Spurge Genome Evolution and Rubber Biosynthesis.</title>
        <authorList>
            <person name="Liu J."/>
            <person name="Shi C."/>
            <person name="Shi C.C."/>
            <person name="Li W."/>
            <person name="Zhang Q.J."/>
            <person name="Zhang Y."/>
            <person name="Li K."/>
            <person name="Lu H.F."/>
            <person name="Shi C."/>
            <person name="Zhu S.T."/>
            <person name="Xiao Z.Y."/>
            <person name="Nan H."/>
            <person name="Yue Y."/>
            <person name="Zhu X.G."/>
            <person name="Wu Y."/>
            <person name="Hong X.N."/>
            <person name="Fan G.Y."/>
            <person name="Tong Y."/>
            <person name="Zhang D."/>
            <person name="Mao C.L."/>
            <person name="Liu Y.L."/>
            <person name="Hao S.J."/>
            <person name="Liu W.Q."/>
            <person name="Lv M.Q."/>
            <person name="Zhang H.B."/>
            <person name="Liu Y."/>
            <person name="Hu-Tang G.R."/>
            <person name="Wang J.P."/>
            <person name="Wang J.H."/>
            <person name="Sun Y.H."/>
            <person name="Ni S.B."/>
            <person name="Chen W.B."/>
            <person name="Zhang X.C."/>
            <person name="Jiao Y.N."/>
            <person name="Eichler E.E."/>
            <person name="Li G.H."/>
            <person name="Liu X."/>
            <person name="Gao L.Z."/>
        </authorList>
    </citation>
    <scope>NUCLEOTIDE SEQUENCE [LARGE SCALE GENOMIC DNA]</scope>
    <source>
        <strain evidence="6">cv. GT1</strain>
        <tissue evidence="5">Leaf</tissue>
    </source>
</reference>
<proteinExistence type="predicted"/>
<name>A0A6A6LU35_HEVBR</name>
<organism evidence="5 6">
    <name type="scientific">Hevea brasiliensis</name>
    <name type="common">Para rubber tree</name>
    <name type="synonym">Siphonia brasiliensis</name>
    <dbReference type="NCBI Taxonomy" id="3981"/>
    <lineage>
        <taxon>Eukaryota</taxon>
        <taxon>Viridiplantae</taxon>
        <taxon>Streptophyta</taxon>
        <taxon>Embryophyta</taxon>
        <taxon>Tracheophyta</taxon>
        <taxon>Spermatophyta</taxon>
        <taxon>Magnoliopsida</taxon>
        <taxon>eudicotyledons</taxon>
        <taxon>Gunneridae</taxon>
        <taxon>Pentapetalae</taxon>
        <taxon>rosids</taxon>
        <taxon>fabids</taxon>
        <taxon>Malpighiales</taxon>
        <taxon>Euphorbiaceae</taxon>
        <taxon>Crotonoideae</taxon>
        <taxon>Micrandreae</taxon>
        <taxon>Hevea</taxon>
    </lineage>
</organism>
<dbReference type="GO" id="GO:0005516">
    <property type="term" value="F:calmodulin binding"/>
    <property type="evidence" value="ECO:0007669"/>
    <property type="project" value="UniProtKB-KW"/>
</dbReference>
<dbReference type="EMBL" id="JAAGAX010000008">
    <property type="protein sequence ID" value="KAF2304980.1"/>
    <property type="molecule type" value="Genomic_DNA"/>
</dbReference>
<dbReference type="SUPFAM" id="SSF52540">
    <property type="entry name" value="P-loop containing nucleoside triphosphate hydrolases"/>
    <property type="match status" value="1"/>
</dbReference>
<evidence type="ECO:0000256" key="4">
    <source>
        <dbReference type="ARBA" id="ARBA00022860"/>
    </source>
</evidence>
<comment type="caution">
    <text evidence="5">The sequence shown here is derived from an EMBL/GenBank/DDBJ whole genome shotgun (WGS) entry which is preliminary data.</text>
</comment>
<dbReference type="GO" id="GO:0007051">
    <property type="term" value="P:spindle organization"/>
    <property type="evidence" value="ECO:0007669"/>
    <property type="project" value="TreeGrafter"/>
</dbReference>
<dbReference type="GO" id="GO:0000278">
    <property type="term" value="P:mitotic cell cycle"/>
    <property type="evidence" value="ECO:0007669"/>
    <property type="project" value="TreeGrafter"/>
</dbReference>
<evidence type="ECO:0000256" key="3">
    <source>
        <dbReference type="ARBA" id="ARBA00022737"/>
    </source>
</evidence>
<dbReference type="InterPro" id="IPR027417">
    <property type="entry name" value="P-loop_NTPase"/>
</dbReference>
<sequence length="360" mass="41011">MVEGLYRPGYYEILLPLLINNTILAEEILKIQRTNVDLSNSINLSSFTLDLLLKWIQDNAYLTIFIFDLSTASPKPRICEQYDYMVDNFSSLLDGKAIWCLLDYYFRKELCCSHSPKESHDSRSGESIMSANNYTDAVHNFILSQKLITLLGNFPEILQISDILEHSGAISEGSVVVLLVFLASQLTANKAMDQLNFHKLLCCKCQSPERRHSSTENRVVSLKAVLEQEEIDCHSGGDAARKFKAIKAWWQDMAERNNIFIIKPATSTLQHSSTSKSSANIQRENAATLIQSHLRKSIARHNFLKTVNSVLLLQSVIRAWLMVKKKSALYEFSIIMVQGSIHEKWKRSEQVGRYVKFIVD</sequence>
<dbReference type="Gene3D" id="1.20.5.190">
    <property type="match status" value="1"/>
</dbReference>
<keyword evidence="3" id="KW-0677">Repeat</keyword>
<accession>A0A6A6LU35</accession>
<keyword evidence="4" id="KW-0112">Calmodulin-binding</keyword>
<dbReference type="GO" id="GO:0051295">
    <property type="term" value="P:establishment of meiotic spindle localization"/>
    <property type="evidence" value="ECO:0007669"/>
    <property type="project" value="TreeGrafter"/>
</dbReference>
<keyword evidence="2" id="KW-0963">Cytoplasm</keyword>
<dbReference type="PANTHER" id="PTHR22706:SF1">
    <property type="entry name" value="ASSEMBLY FACTOR FOR SPINDLE MICROTUBULES"/>
    <property type="match status" value="1"/>
</dbReference>
<protein>
    <submittedName>
        <fullName evidence="5">Uncharacterized protein</fullName>
    </submittedName>
</protein>
<evidence type="ECO:0000313" key="5">
    <source>
        <dbReference type="EMBL" id="KAF2304980.1"/>
    </source>
</evidence>
<dbReference type="InterPro" id="IPR000048">
    <property type="entry name" value="IQ_motif_EF-hand-BS"/>
</dbReference>
<dbReference type="AlphaFoldDB" id="A0A6A6LU35"/>
<comment type="subcellular location">
    <subcellularLocation>
        <location evidence="1">Cytoplasm</location>
    </subcellularLocation>
</comment>
<keyword evidence="6" id="KW-1185">Reference proteome</keyword>
<evidence type="ECO:0000256" key="2">
    <source>
        <dbReference type="ARBA" id="ARBA00022490"/>
    </source>
</evidence>
<dbReference type="Pfam" id="PF00612">
    <property type="entry name" value="IQ"/>
    <property type="match status" value="1"/>
</dbReference>
<dbReference type="PANTHER" id="PTHR22706">
    <property type="entry name" value="ASSEMBLY FACTOR FOR SPINDLE MICROTUBULES"/>
    <property type="match status" value="1"/>
</dbReference>
<evidence type="ECO:0000256" key="1">
    <source>
        <dbReference type="ARBA" id="ARBA00004496"/>
    </source>
</evidence>
<dbReference type="GO" id="GO:0000922">
    <property type="term" value="C:spindle pole"/>
    <property type="evidence" value="ECO:0007669"/>
    <property type="project" value="TreeGrafter"/>
</dbReference>
<dbReference type="InterPro" id="IPR051185">
    <property type="entry name" value="ASPM"/>
</dbReference>
<dbReference type="PROSITE" id="PS50096">
    <property type="entry name" value="IQ"/>
    <property type="match status" value="1"/>
</dbReference>
<gene>
    <name evidence="5" type="ORF">GH714_000847</name>
</gene>
<evidence type="ECO:0000313" key="6">
    <source>
        <dbReference type="Proteomes" id="UP000467840"/>
    </source>
</evidence>